<name>A0AAV2HCC1_LYMST</name>
<keyword evidence="5" id="KW-0963">Cytoplasm</keyword>
<evidence type="ECO:0000256" key="4">
    <source>
        <dbReference type="ARBA" id="ARBA00020594"/>
    </source>
</evidence>
<dbReference type="Pfam" id="PF10294">
    <property type="entry name" value="Methyltransf_16"/>
    <property type="match status" value="1"/>
</dbReference>
<keyword evidence="7" id="KW-0808">Transferase</keyword>
<dbReference type="GO" id="GO:0005634">
    <property type="term" value="C:nucleus"/>
    <property type="evidence" value="ECO:0007669"/>
    <property type="project" value="UniProtKB-SubCell"/>
</dbReference>
<dbReference type="SUPFAM" id="SSF53335">
    <property type="entry name" value="S-adenosyl-L-methionine-dependent methyltransferases"/>
    <property type="match status" value="1"/>
</dbReference>
<evidence type="ECO:0000256" key="1">
    <source>
        <dbReference type="ARBA" id="ARBA00004123"/>
    </source>
</evidence>
<evidence type="ECO:0000256" key="8">
    <source>
        <dbReference type="ARBA" id="ARBA00023242"/>
    </source>
</evidence>
<evidence type="ECO:0000256" key="3">
    <source>
        <dbReference type="ARBA" id="ARBA00011914"/>
    </source>
</evidence>
<dbReference type="Proteomes" id="UP001497497">
    <property type="component" value="Unassembled WGS sequence"/>
</dbReference>
<dbReference type="InterPro" id="IPR029063">
    <property type="entry name" value="SAM-dependent_MTases_sf"/>
</dbReference>
<reference evidence="9 10" key="1">
    <citation type="submission" date="2024-04" db="EMBL/GenBank/DDBJ databases">
        <authorList>
            <consortium name="Genoscope - CEA"/>
            <person name="William W."/>
        </authorList>
    </citation>
    <scope>NUCLEOTIDE SEQUENCE [LARGE SCALE GENOMIC DNA]</scope>
</reference>
<keyword evidence="8" id="KW-0539">Nucleus</keyword>
<proteinExistence type="predicted"/>
<dbReference type="EC" id="2.1.1.60" evidence="3"/>
<sequence length="314" mass="35427">MNRPSSDIPILSDRRKVAKKRWEILAKVLQGSTCEETVDSIVSVRRFQSFGLLSQQLLTGDNWSTDLHANWYLYTCPDIPGFSMHIRHLCGGISAERLNGFNNTGNVCVWPSEEVMTFYCMQHVQGFKGMTLCELGGGMTCLAGVALGLCSEAAHVELTDGNEDSVKNLECIIEHNKFENTTVSARLLRWGPEALEADLQSKFDFVLCADCLFFDEGRKDLARLIFDLLKPGGQALIFAPSRNNTFHQFADMIQTFALFEVSTNQFYDSRIWNLHSKMKADLPDIYDETIHFPIMMTLLKPPSAHSRDVTPESR</sequence>
<organism evidence="9 10">
    <name type="scientific">Lymnaea stagnalis</name>
    <name type="common">Great pond snail</name>
    <name type="synonym">Helix stagnalis</name>
    <dbReference type="NCBI Taxonomy" id="6523"/>
    <lineage>
        <taxon>Eukaryota</taxon>
        <taxon>Metazoa</taxon>
        <taxon>Spiralia</taxon>
        <taxon>Lophotrochozoa</taxon>
        <taxon>Mollusca</taxon>
        <taxon>Gastropoda</taxon>
        <taxon>Heterobranchia</taxon>
        <taxon>Euthyneura</taxon>
        <taxon>Panpulmonata</taxon>
        <taxon>Hygrophila</taxon>
        <taxon>Lymnaeoidea</taxon>
        <taxon>Lymnaeidae</taxon>
        <taxon>Lymnaea</taxon>
    </lineage>
</organism>
<evidence type="ECO:0000256" key="2">
    <source>
        <dbReference type="ARBA" id="ARBA00004496"/>
    </source>
</evidence>
<dbReference type="Gene3D" id="3.40.50.150">
    <property type="entry name" value="Vaccinia Virus protein VP39"/>
    <property type="match status" value="1"/>
</dbReference>
<dbReference type="EMBL" id="CAXITT010000084">
    <property type="protein sequence ID" value="CAL1531252.1"/>
    <property type="molecule type" value="Genomic_DNA"/>
</dbReference>
<dbReference type="GO" id="GO:0005737">
    <property type="term" value="C:cytoplasm"/>
    <property type="evidence" value="ECO:0007669"/>
    <property type="project" value="UniProtKB-SubCell"/>
</dbReference>
<dbReference type="AlphaFoldDB" id="A0AAV2HCC1"/>
<dbReference type="InterPro" id="IPR025800">
    <property type="entry name" value="CaM-Lys-N-MeTrfase"/>
</dbReference>
<comment type="caution">
    <text evidence="9">The sequence shown here is derived from an EMBL/GenBank/DDBJ whole genome shotgun (WGS) entry which is preliminary data.</text>
</comment>
<comment type="subcellular location">
    <subcellularLocation>
        <location evidence="2">Cytoplasm</location>
    </subcellularLocation>
    <subcellularLocation>
        <location evidence="1">Nucleus</location>
    </subcellularLocation>
</comment>
<dbReference type="PANTHER" id="PTHR13539">
    <property type="entry name" value="CALMODULIN-LYSINE N-METHYLTRANSFERASE"/>
    <property type="match status" value="1"/>
</dbReference>
<dbReference type="GO" id="GO:0018025">
    <property type="term" value="F:calmodulin-lysine N-methyltransferase activity"/>
    <property type="evidence" value="ECO:0007669"/>
    <property type="project" value="UniProtKB-EC"/>
</dbReference>
<dbReference type="PANTHER" id="PTHR13539:SF3">
    <property type="entry name" value="CALMODULIN-LYSINE N-METHYLTRANSFERASE"/>
    <property type="match status" value="1"/>
</dbReference>
<evidence type="ECO:0000313" key="9">
    <source>
        <dbReference type="EMBL" id="CAL1531252.1"/>
    </source>
</evidence>
<protein>
    <recommendedName>
        <fullName evidence="4">Calmodulin-lysine N-methyltransferase</fullName>
        <ecNumber evidence="3">2.1.1.60</ecNumber>
    </recommendedName>
</protein>
<evidence type="ECO:0000313" key="10">
    <source>
        <dbReference type="Proteomes" id="UP001497497"/>
    </source>
</evidence>
<gene>
    <name evidence="9" type="ORF">GSLYS_00005347001</name>
</gene>
<dbReference type="CDD" id="cd02440">
    <property type="entry name" value="AdoMet_MTases"/>
    <property type="match status" value="1"/>
</dbReference>
<evidence type="ECO:0000256" key="5">
    <source>
        <dbReference type="ARBA" id="ARBA00022490"/>
    </source>
</evidence>
<dbReference type="GO" id="GO:0032259">
    <property type="term" value="P:methylation"/>
    <property type="evidence" value="ECO:0007669"/>
    <property type="project" value="UniProtKB-KW"/>
</dbReference>
<keyword evidence="10" id="KW-1185">Reference proteome</keyword>
<keyword evidence="6" id="KW-0489">Methyltransferase</keyword>
<accession>A0AAV2HCC1</accession>
<dbReference type="InterPro" id="IPR019410">
    <property type="entry name" value="Methyltransf_16"/>
</dbReference>
<evidence type="ECO:0000256" key="6">
    <source>
        <dbReference type="ARBA" id="ARBA00022603"/>
    </source>
</evidence>
<evidence type="ECO:0000256" key="7">
    <source>
        <dbReference type="ARBA" id="ARBA00022679"/>
    </source>
</evidence>